<feature type="compositionally biased region" description="Acidic residues" evidence="3">
    <location>
        <begin position="474"/>
        <end position="498"/>
    </location>
</feature>
<dbReference type="EMBL" id="GGYP01001977">
    <property type="protein sequence ID" value="MDE46748.1"/>
    <property type="molecule type" value="Transcribed_RNA"/>
</dbReference>
<dbReference type="PROSITE" id="PS50235">
    <property type="entry name" value="USP_3"/>
    <property type="match status" value="1"/>
</dbReference>
<dbReference type="InterPro" id="IPR050185">
    <property type="entry name" value="Ub_carboxyl-term_hydrolase"/>
</dbReference>
<feature type="region of interest" description="Disordered" evidence="3">
    <location>
        <begin position="116"/>
        <end position="221"/>
    </location>
</feature>
<dbReference type="EC" id="3.4.19.12" evidence="2"/>
<proteinExistence type="predicted"/>
<dbReference type="InterPro" id="IPR001394">
    <property type="entry name" value="Peptidase_C19_UCH"/>
</dbReference>
<evidence type="ECO:0000313" key="5">
    <source>
        <dbReference type="EMBL" id="MDE46748.1"/>
    </source>
</evidence>
<organism evidence="5">
    <name type="scientific">Aceria tosichella</name>
    <name type="common">wheat curl mite</name>
    <dbReference type="NCBI Taxonomy" id="561515"/>
    <lineage>
        <taxon>Eukaryota</taxon>
        <taxon>Metazoa</taxon>
        <taxon>Ecdysozoa</taxon>
        <taxon>Arthropoda</taxon>
        <taxon>Chelicerata</taxon>
        <taxon>Arachnida</taxon>
        <taxon>Acari</taxon>
        <taxon>Acariformes</taxon>
        <taxon>Trombidiformes</taxon>
        <taxon>Prostigmata</taxon>
        <taxon>Eupodina</taxon>
        <taxon>Eriophyoidea</taxon>
        <taxon>Eriophyidae</taxon>
        <taxon>Eriophyinae</taxon>
        <taxon>Aceriini</taxon>
        <taxon>Aceria</taxon>
    </lineage>
</organism>
<accession>A0A6G1S8N0</accession>
<dbReference type="PANTHER" id="PTHR21646:SF86">
    <property type="entry name" value="UBIQUITIN CARBOXYL-TERMINAL HYDROLASE"/>
    <property type="match status" value="1"/>
</dbReference>
<name>A0A6G1S8N0_9ACAR</name>
<evidence type="ECO:0000259" key="4">
    <source>
        <dbReference type="PROSITE" id="PS50235"/>
    </source>
</evidence>
<protein>
    <recommendedName>
        <fullName evidence="2">ubiquitinyl hydrolase 1</fullName>
        <ecNumber evidence="2">3.4.19.12</ecNumber>
    </recommendedName>
</protein>
<comment type="catalytic activity">
    <reaction evidence="1">
        <text>Thiol-dependent hydrolysis of ester, thioester, amide, peptide and isopeptide bonds formed by the C-terminal Gly of ubiquitin (a 76-residue protein attached to proteins as an intracellular targeting signal).</text>
        <dbReference type="EC" id="3.4.19.12"/>
    </reaction>
</comment>
<sequence>MDSDNDLRGLIGLQNLGNTCYINAALQALSNCQQLTRFVLDCPEVIKDSGLSLCYSELIKEIWNPNSQYAVPTSIVRNIKCIYPAFRGCTQQDAQEFLRCFLEQLHDELKEPVINNNIKKKKNNNNKTLVKPQTKQSPLASSSSSLSSTEPTPEESGDCSVDTNHMGTKNDGDEDDTDDKSNENSCDSQQLLLKQQQQNQRQEEEVEQQHQQQPQPPQQQRSIISDTFEFRISSSIVCSSCNNISTTKETFKDLSVSIPSRDHPIYQQRQNVVQQIADSDEGSYLDSIPLARWFLDWFSQLGSWFWGPQVTLQDCLSVFFGTDPLEGENEYSCEICTKKNRGVKYLKILELPEVLCIHFKRYESVGSAKITTHVQFPLTGLDLAPYMCPSSEADCTTYNLIACICHHGSALLTGHYTTYALNCYDDQWYEFDDQYVTCVSDYQVENSEAYILFYQKTTSRLGGAHAYFHNEVSESNDGDSNNDDGDDDDEDDDEELSR</sequence>
<evidence type="ECO:0000256" key="3">
    <source>
        <dbReference type="SAM" id="MobiDB-lite"/>
    </source>
</evidence>
<dbReference type="Pfam" id="PF00443">
    <property type="entry name" value="UCH"/>
    <property type="match status" value="1"/>
</dbReference>
<feature type="compositionally biased region" description="Low complexity" evidence="3">
    <location>
        <begin position="137"/>
        <end position="151"/>
    </location>
</feature>
<evidence type="ECO:0000256" key="2">
    <source>
        <dbReference type="ARBA" id="ARBA00012759"/>
    </source>
</evidence>
<gene>
    <name evidence="5" type="primary">usp20</name>
    <name evidence="5" type="ORF">g.13899</name>
</gene>
<dbReference type="SUPFAM" id="SSF54001">
    <property type="entry name" value="Cysteine proteinases"/>
    <property type="match status" value="1"/>
</dbReference>
<dbReference type="PANTHER" id="PTHR21646">
    <property type="entry name" value="UBIQUITIN CARBOXYL-TERMINAL HYDROLASE"/>
    <property type="match status" value="1"/>
</dbReference>
<dbReference type="GO" id="GO:0004843">
    <property type="term" value="F:cysteine-type deubiquitinase activity"/>
    <property type="evidence" value="ECO:0007669"/>
    <property type="project" value="UniProtKB-EC"/>
</dbReference>
<reference evidence="5" key="1">
    <citation type="submission" date="2018-10" db="EMBL/GenBank/DDBJ databases">
        <title>Transcriptome assembly of Aceria tosichella (Wheat curl mite) Type 2.</title>
        <authorList>
            <person name="Scully E.D."/>
            <person name="Geib S.M."/>
            <person name="Palmer N.A."/>
            <person name="Gupta A.K."/>
            <person name="Sarath G."/>
            <person name="Tatineni S."/>
        </authorList>
    </citation>
    <scope>NUCLEOTIDE SEQUENCE</scope>
    <source>
        <strain evidence="5">LincolnNE</strain>
    </source>
</reference>
<feature type="region of interest" description="Disordered" evidence="3">
    <location>
        <begin position="472"/>
        <end position="498"/>
    </location>
</feature>
<dbReference type="PROSITE" id="PS00972">
    <property type="entry name" value="USP_1"/>
    <property type="match status" value="1"/>
</dbReference>
<evidence type="ECO:0000256" key="1">
    <source>
        <dbReference type="ARBA" id="ARBA00000707"/>
    </source>
</evidence>
<dbReference type="InterPro" id="IPR018200">
    <property type="entry name" value="USP_CS"/>
</dbReference>
<dbReference type="GO" id="GO:0016579">
    <property type="term" value="P:protein deubiquitination"/>
    <property type="evidence" value="ECO:0007669"/>
    <property type="project" value="InterPro"/>
</dbReference>
<keyword evidence="5" id="KW-0378">Hydrolase</keyword>
<dbReference type="AlphaFoldDB" id="A0A6G1S8N0"/>
<feature type="domain" description="USP" evidence="4">
    <location>
        <begin position="11"/>
        <end position="457"/>
    </location>
</feature>
<dbReference type="Gene3D" id="3.90.70.10">
    <property type="entry name" value="Cysteine proteinases"/>
    <property type="match status" value="1"/>
</dbReference>
<dbReference type="InterPro" id="IPR038765">
    <property type="entry name" value="Papain-like_cys_pep_sf"/>
</dbReference>
<feature type="compositionally biased region" description="Low complexity" evidence="3">
    <location>
        <begin position="183"/>
        <end position="200"/>
    </location>
</feature>
<dbReference type="InterPro" id="IPR028889">
    <property type="entry name" value="USP"/>
</dbReference>